<evidence type="ECO:0000313" key="2">
    <source>
        <dbReference type="Proteomes" id="UP001054945"/>
    </source>
</evidence>
<dbReference type="Proteomes" id="UP001054945">
    <property type="component" value="Unassembled WGS sequence"/>
</dbReference>
<evidence type="ECO:0000313" key="1">
    <source>
        <dbReference type="EMBL" id="GIX74890.1"/>
    </source>
</evidence>
<name>A0AAV4MR63_CAEEX</name>
<proteinExistence type="predicted"/>
<dbReference type="EMBL" id="BPLR01002535">
    <property type="protein sequence ID" value="GIX74890.1"/>
    <property type="molecule type" value="Genomic_DNA"/>
</dbReference>
<gene>
    <name evidence="1" type="primary">AVEN_79333_1</name>
    <name evidence="1" type="ORF">CEXT_678871</name>
</gene>
<dbReference type="AlphaFoldDB" id="A0AAV4MR63"/>
<protein>
    <submittedName>
        <fullName evidence="1">Uncharacterized protein</fullName>
    </submittedName>
</protein>
<keyword evidence="2" id="KW-1185">Reference proteome</keyword>
<comment type="caution">
    <text evidence="1">The sequence shown here is derived from an EMBL/GenBank/DDBJ whole genome shotgun (WGS) entry which is preliminary data.</text>
</comment>
<sequence length="113" mass="12407">MFLRNETEEQNESLIHEIPYNENLPSSSSNTEQIIVFPYVGPPGAGPGLLGSKPGSGKLEYLVALERHANSLKSALAIAATLNGLKNRNVHEEVVCNSICNIENEDLARYRQD</sequence>
<reference evidence="1 2" key="1">
    <citation type="submission" date="2021-06" db="EMBL/GenBank/DDBJ databases">
        <title>Caerostris extrusa draft genome.</title>
        <authorList>
            <person name="Kono N."/>
            <person name="Arakawa K."/>
        </authorList>
    </citation>
    <scope>NUCLEOTIDE SEQUENCE [LARGE SCALE GENOMIC DNA]</scope>
</reference>
<accession>A0AAV4MR63</accession>
<organism evidence="1 2">
    <name type="scientific">Caerostris extrusa</name>
    <name type="common">Bark spider</name>
    <name type="synonym">Caerostris bankana</name>
    <dbReference type="NCBI Taxonomy" id="172846"/>
    <lineage>
        <taxon>Eukaryota</taxon>
        <taxon>Metazoa</taxon>
        <taxon>Ecdysozoa</taxon>
        <taxon>Arthropoda</taxon>
        <taxon>Chelicerata</taxon>
        <taxon>Arachnida</taxon>
        <taxon>Araneae</taxon>
        <taxon>Araneomorphae</taxon>
        <taxon>Entelegynae</taxon>
        <taxon>Araneoidea</taxon>
        <taxon>Araneidae</taxon>
        <taxon>Caerostris</taxon>
    </lineage>
</organism>